<feature type="domain" description="Histidine kinase" evidence="11">
    <location>
        <begin position="316"/>
        <end position="524"/>
    </location>
</feature>
<dbReference type="Gene3D" id="3.30.565.10">
    <property type="entry name" value="Histidine kinase-like ATPase, C-terminal domain"/>
    <property type="match status" value="1"/>
</dbReference>
<comment type="catalytic activity">
    <reaction evidence="1">
        <text>ATP + protein L-histidine = ADP + protein N-phospho-L-histidine.</text>
        <dbReference type="EC" id="2.7.13.3"/>
    </reaction>
</comment>
<dbReference type="SMART" id="SM00387">
    <property type="entry name" value="HATPase_c"/>
    <property type="match status" value="1"/>
</dbReference>
<evidence type="ECO:0000256" key="6">
    <source>
        <dbReference type="ARBA" id="ARBA00022679"/>
    </source>
</evidence>
<dbReference type="EMBL" id="BNCK01000003">
    <property type="protein sequence ID" value="GHF87983.1"/>
    <property type="molecule type" value="Genomic_DNA"/>
</dbReference>
<evidence type="ECO:0000259" key="11">
    <source>
        <dbReference type="PROSITE" id="PS50109"/>
    </source>
</evidence>
<proteinExistence type="predicted"/>
<comment type="caution">
    <text evidence="12">The sequence shown here is derived from an EMBL/GenBank/DDBJ whole genome shotgun (WGS) entry which is preliminary data.</text>
</comment>
<accession>A0A919EK35</accession>
<dbReference type="SUPFAM" id="SSF47384">
    <property type="entry name" value="Homodimeric domain of signal transducing histidine kinase"/>
    <property type="match status" value="1"/>
</dbReference>
<dbReference type="RefSeq" id="WP_189768758.1">
    <property type="nucleotide sequence ID" value="NZ_BNCK01000003.1"/>
</dbReference>
<dbReference type="PANTHER" id="PTHR44936">
    <property type="entry name" value="SENSOR PROTEIN CREC"/>
    <property type="match status" value="1"/>
</dbReference>
<dbReference type="Proteomes" id="UP000623842">
    <property type="component" value="Unassembled WGS sequence"/>
</dbReference>
<keyword evidence="10" id="KW-1133">Transmembrane helix</keyword>
<dbReference type="InterPro" id="IPR050980">
    <property type="entry name" value="2C_sensor_his_kinase"/>
</dbReference>
<keyword evidence="6" id="KW-0808">Transferase</keyword>
<dbReference type="PROSITE" id="PS50109">
    <property type="entry name" value="HIS_KIN"/>
    <property type="match status" value="1"/>
</dbReference>
<comment type="subcellular location">
    <subcellularLocation>
        <location evidence="2">Cell membrane</location>
        <topology evidence="2">Multi-pass membrane protein</topology>
    </subcellularLocation>
</comment>
<evidence type="ECO:0000256" key="3">
    <source>
        <dbReference type="ARBA" id="ARBA00012438"/>
    </source>
</evidence>
<dbReference type="GO" id="GO:0000155">
    <property type="term" value="F:phosphorelay sensor kinase activity"/>
    <property type="evidence" value="ECO:0007669"/>
    <property type="project" value="InterPro"/>
</dbReference>
<evidence type="ECO:0000256" key="4">
    <source>
        <dbReference type="ARBA" id="ARBA00022475"/>
    </source>
</evidence>
<dbReference type="InterPro" id="IPR003661">
    <property type="entry name" value="HisK_dim/P_dom"/>
</dbReference>
<dbReference type="PANTHER" id="PTHR44936:SF10">
    <property type="entry name" value="SENSOR PROTEIN RSTB"/>
    <property type="match status" value="1"/>
</dbReference>
<protein>
    <recommendedName>
        <fullName evidence="3">histidine kinase</fullName>
        <ecNumber evidence="3">2.7.13.3</ecNumber>
    </recommendedName>
</protein>
<dbReference type="InterPro" id="IPR004358">
    <property type="entry name" value="Sig_transdc_His_kin-like_C"/>
</dbReference>
<dbReference type="Pfam" id="PF00512">
    <property type="entry name" value="HisKA"/>
    <property type="match status" value="1"/>
</dbReference>
<evidence type="ECO:0000256" key="1">
    <source>
        <dbReference type="ARBA" id="ARBA00000085"/>
    </source>
</evidence>
<dbReference type="GO" id="GO:0005886">
    <property type="term" value="C:plasma membrane"/>
    <property type="evidence" value="ECO:0007669"/>
    <property type="project" value="UniProtKB-SubCell"/>
</dbReference>
<dbReference type="InterPro" id="IPR036097">
    <property type="entry name" value="HisK_dim/P_sf"/>
</dbReference>
<evidence type="ECO:0000313" key="13">
    <source>
        <dbReference type="Proteomes" id="UP000623842"/>
    </source>
</evidence>
<evidence type="ECO:0000256" key="10">
    <source>
        <dbReference type="SAM" id="Phobius"/>
    </source>
</evidence>
<evidence type="ECO:0000256" key="8">
    <source>
        <dbReference type="ARBA" id="ARBA00022777"/>
    </source>
</evidence>
<keyword evidence="10" id="KW-0812">Transmembrane</keyword>
<dbReference type="PRINTS" id="PR00344">
    <property type="entry name" value="BCTRLSENSOR"/>
</dbReference>
<keyword evidence="5" id="KW-0597">Phosphoprotein</keyword>
<reference evidence="12" key="1">
    <citation type="journal article" date="2014" name="Int. J. Syst. Evol. Microbiol.">
        <title>Complete genome sequence of Corynebacterium casei LMG S-19264T (=DSM 44701T), isolated from a smear-ripened cheese.</title>
        <authorList>
            <consortium name="US DOE Joint Genome Institute (JGI-PGF)"/>
            <person name="Walter F."/>
            <person name="Albersmeier A."/>
            <person name="Kalinowski J."/>
            <person name="Ruckert C."/>
        </authorList>
    </citation>
    <scope>NUCLEOTIDE SEQUENCE</scope>
    <source>
        <strain evidence="12">KCTC 42731</strain>
    </source>
</reference>
<keyword evidence="8 12" id="KW-0418">Kinase</keyword>
<keyword evidence="13" id="KW-1185">Reference proteome</keyword>
<dbReference type="CDD" id="cd00082">
    <property type="entry name" value="HisKA"/>
    <property type="match status" value="1"/>
</dbReference>
<evidence type="ECO:0000313" key="12">
    <source>
        <dbReference type="EMBL" id="GHF87983.1"/>
    </source>
</evidence>
<evidence type="ECO:0000256" key="5">
    <source>
        <dbReference type="ARBA" id="ARBA00022553"/>
    </source>
</evidence>
<dbReference type="SUPFAM" id="SSF55874">
    <property type="entry name" value="ATPase domain of HSP90 chaperone/DNA topoisomerase II/histidine kinase"/>
    <property type="match status" value="1"/>
</dbReference>
<keyword evidence="7" id="KW-0547">Nucleotide-binding</keyword>
<keyword evidence="4" id="KW-1003">Cell membrane</keyword>
<dbReference type="Gene3D" id="1.10.287.130">
    <property type="match status" value="1"/>
</dbReference>
<dbReference type="Pfam" id="PF02518">
    <property type="entry name" value="HATPase_c"/>
    <property type="match status" value="1"/>
</dbReference>
<dbReference type="AlphaFoldDB" id="A0A919EK35"/>
<evidence type="ECO:0000256" key="9">
    <source>
        <dbReference type="ARBA" id="ARBA00022840"/>
    </source>
</evidence>
<dbReference type="EC" id="2.7.13.3" evidence="3"/>
<dbReference type="InterPro" id="IPR003594">
    <property type="entry name" value="HATPase_dom"/>
</dbReference>
<dbReference type="GO" id="GO:0005524">
    <property type="term" value="F:ATP binding"/>
    <property type="evidence" value="ECO:0007669"/>
    <property type="project" value="UniProtKB-KW"/>
</dbReference>
<name>A0A919EK35_9GAMM</name>
<dbReference type="InterPro" id="IPR005467">
    <property type="entry name" value="His_kinase_dom"/>
</dbReference>
<evidence type="ECO:0000256" key="2">
    <source>
        <dbReference type="ARBA" id="ARBA00004651"/>
    </source>
</evidence>
<gene>
    <name evidence="12" type="ORF">GCM10017161_14560</name>
</gene>
<organism evidence="12 13">
    <name type="scientific">Thalassotalea marina</name>
    <dbReference type="NCBI Taxonomy" id="1673741"/>
    <lineage>
        <taxon>Bacteria</taxon>
        <taxon>Pseudomonadati</taxon>
        <taxon>Pseudomonadota</taxon>
        <taxon>Gammaproteobacteria</taxon>
        <taxon>Alteromonadales</taxon>
        <taxon>Colwelliaceae</taxon>
        <taxon>Thalassotalea</taxon>
    </lineage>
</organism>
<reference evidence="12" key="2">
    <citation type="submission" date="2020-09" db="EMBL/GenBank/DDBJ databases">
        <authorList>
            <person name="Sun Q."/>
            <person name="Kim S."/>
        </authorList>
    </citation>
    <scope>NUCLEOTIDE SEQUENCE</scope>
    <source>
        <strain evidence="12">KCTC 42731</strain>
    </source>
</reference>
<feature type="transmembrane region" description="Helical" evidence="10">
    <location>
        <begin position="230"/>
        <end position="255"/>
    </location>
</feature>
<dbReference type="InterPro" id="IPR036890">
    <property type="entry name" value="HATPase_C_sf"/>
</dbReference>
<keyword evidence="9" id="KW-0067">ATP-binding</keyword>
<sequence length="531" mass="59887">MHNIFFRIYMGMLLAIVSIALVVAVSGYAVSKYRINDHIYQYYSGTFKLIGEGVARHKNQEREQWLSAIERLSGLDIEIHRFDEQLLSKGHLGKLINDKFLFLVDNQLVTSRAYILLPEEQQYLSILVDDYGTSLVRISAFLMLNELGRHRNEAKLSALSHLRSLYRYPIALMEQSEIKTSAANLRSIKKGEVTVVLNISGATESNMMAYAPIGNSRYVLQLGEIPLFEWLPLSHLIAVILFTLTMMAAAIFYLVKPLENRLAEVDDKIVAIAQDQEIVANIGNSPDAITKLSNTVDSMANRIQRLLIAQTDMVRAISHELRAPITRIRFQLAVMQDEVNTESHANGIEKNLDELEHLIDEVLTFLKLKSCQPKLKAEATDGKTFLTYLVKQHANINPDINITMKCKAAEPLVADRRYLYRAIANLLINALKYADANVEVGYRIQGQRFQIWVADDGPGIPVEQRSEVFTPFKRLDASRARQSGGYGLGLSIVQQVAVWHQGEVEIQESALGGSLMLFSWPIPWSENDQIS</sequence>
<evidence type="ECO:0000256" key="7">
    <source>
        <dbReference type="ARBA" id="ARBA00022741"/>
    </source>
</evidence>
<dbReference type="SMART" id="SM00388">
    <property type="entry name" value="HisKA"/>
    <property type="match status" value="1"/>
</dbReference>
<keyword evidence="10" id="KW-0472">Membrane</keyword>